<evidence type="ECO:0000256" key="1">
    <source>
        <dbReference type="SAM" id="MobiDB-lite"/>
    </source>
</evidence>
<organism evidence="4 5">
    <name type="scientific">Streptomyces cyanogenus</name>
    <dbReference type="NCBI Taxonomy" id="80860"/>
    <lineage>
        <taxon>Bacteria</taxon>
        <taxon>Bacillati</taxon>
        <taxon>Actinomycetota</taxon>
        <taxon>Actinomycetes</taxon>
        <taxon>Kitasatosporales</taxon>
        <taxon>Streptomycetaceae</taxon>
        <taxon>Streptomyces</taxon>
    </lineage>
</organism>
<dbReference type="CDD" id="cd17643">
    <property type="entry name" value="A_NRPS_Cytc1-like"/>
    <property type="match status" value="1"/>
</dbReference>
<proteinExistence type="predicted"/>
<dbReference type="Gene3D" id="3.40.50.12780">
    <property type="entry name" value="N-terminal domain of ligase-like"/>
    <property type="match status" value="1"/>
</dbReference>
<dbReference type="InterPro" id="IPR020845">
    <property type="entry name" value="AMP-binding_CS"/>
</dbReference>
<dbReference type="PROSITE" id="PS00455">
    <property type="entry name" value="AMP_BINDING"/>
    <property type="match status" value="1"/>
</dbReference>
<keyword evidence="5" id="KW-1185">Reference proteome</keyword>
<dbReference type="Gene3D" id="3.30.300.30">
    <property type="match status" value="1"/>
</dbReference>
<dbReference type="Proteomes" id="UP000663908">
    <property type="component" value="Chromosome"/>
</dbReference>
<feature type="region of interest" description="Disordered" evidence="1">
    <location>
        <begin position="1"/>
        <end position="26"/>
    </location>
</feature>
<keyword evidence="4" id="KW-0012">Acyltransferase</keyword>
<dbReference type="InterPro" id="IPR010071">
    <property type="entry name" value="AA_adenyl_dom"/>
</dbReference>
<dbReference type="EMBL" id="CP071839">
    <property type="protein sequence ID" value="QTD99707.1"/>
    <property type="molecule type" value="Genomic_DNA"/>
</dbReference>
<dbReference type="GO" id="GO:0016746">
    <property type="term" value="F:acyltransferase activity"/>
    <property type="evidence" value="ECO:0007669"/>
    <property type="project" value="UniProtKB-KW"/>
</dbReference>
<feature type="domain" description="AMP-dependent synthetase/ligase" evidence="2">
    <location>
        <begin position="40"/>
        <end position="405"/>
    </location>
</feature>
<evidence type="ECO:0000313" key="4">
    <source>
        <dbReference type="EMBL" id="QTD99707.1"/>
    </source>
</evidence>
<name>A0ABX7TSJ8_STRCY</name>
<dbReference type="InterPro" id="IPR042099">
    <property type="entry name" value="ANL_N_sf"/>
</dbReference>
<dbReference type="SUPFAM" id="SSF56801">
    <property type="entry name" value="Acetyl-CoA synthetase-like"/>
    <property type="match status" value="1"/>
</dbReference>
<evidence type="ECO:0000259" key="2">
    <source>
        <dbReference type="Pfam" id="PF00501"/>
    </source>
</evidence>
<accession>A0ABX7TSJ8</accession>
<reference evidence="4 5" key="1">
    <citation type="submission" date="2021-03" db="EMBL/GenBank/DDBJ databases">
        <title>Complete genome sequence of Streptomyces cyanogenus S136, producer of anticancer angucycline landomycin A.</title>
        <authorList>
            <person name="Hrab P."/>
            <person name="Ruckert C."/>
            <person name="Busche T."/>
            <person name="Ostash I."/>
            <person name="Kalinowski J."/>
            <person name="Fedorenko V."/>
            <person name="Yushchuk O."/>
            <person name="Ostash B."/>
        </authorList>
    </citation>
    <scope>NUCLEOTIDE SEQUENCE [LARGE SCALE GENOMIC DNA]</scope>
    <source>
        <strain evidence="4 5">S136</strain>
    </source>
</reference>
<dbReference type="EC" id="2.3.1.-" evidence="4"/>
<dbReference type="Pfam" id="PF13193">
    <property type="entry name" value="AMP-binding_C"/>
    <property type="match status" value="1"/>
</dbReference>
<sequence length="557" mass="59660">MGRQNVSHSVAEEALSESPWAEEPPMTAVRCEGASLPDTFRAVARRRPDAPAVQDTGGALTYGQLDAASDRIAAGLRARGVSRGALVGVLIDRTPDTPVALLGVLKAGCAYVPLDPSYPRARLRQVSEDCALTVVLGDPRTAEDCGLGALDVVERDACAAHGGEAPHGGVPHGGVPHGEVPHVEIAADDPAYVIHTSGSTGRPKGCLVSHGNVLALMRHTLPLFACGPEDRWTLFHSASFDFSVWELWGALLTGGTAVCVPADTAREPEEFLDLLERERVTVLSQVPSAFRALSRMAAARETRLALRYVVFGGERLDVDVAAEFVRHTAPRPPVMVNMYGITEATVHSTVKFLTAADLADEGGASIGRPLPHVEISLRDDELRPVPDGETGEILIAGAGVALGYLNRPDLTAERFPTLDTDTGPRRFYRTGDLARRTESGELEYLGRNDRQVKVRGFRIELGEIEAALRAHPAVRDAAVITGASREGQALIACVVHRDPDPGRPARAELRSHLATRLPTHMVPRRFVFVGELPLTPSGKLDRRALDVRTGAGGDPRP</sequence>
<dbReference type="InterPro" id="IPR025110">
    <property type="entry name" value="AMP-bd_C"/>
</dbReference>
<evidence type="ECO:0000259" key="3">
    <source>
        <dbReference type="Pfam" id="PF13193"/>
    </source>
</evidence>
<dbReference type="InterPro" id="IPR000873">
    <property type="entry name" value="AMP-dep_synth/lig_dom"/>
</dbReference>
<gene>
    <name evidence="4" type="primary">ppsB2</name>
    <name evidence="4" type="ORF">S1361_20395</name>
</gene>
<dbReference type="NCBIfam" id="TIGR01733">
    <property type="entry name" value="AA-adenyl-dom"/>
    <property type="match status" value="1"/>
</dbReference>
<dbReference type="PANTHER" id="PTHR45527:SF1">
    <property type="entry name" value="FATTY ACID SYNTHASE"/>
    <property type="match status" value="1"/>
</dbReference>
<feature type="domain" description="AMP-binding enzyme C-terminal" evidence="3">
    <location>
        <begin position="463"/>
        <end position="539"/>
    </location>
</feature>
<dbReference type="PANTHER" id="PTHR45527">
    <property type="entry name" value="NONRIBOSOMAL PEPTIDE SYNTHETASE"/>
    <property type="match status" value="1"/>
</dbReference>
<protein>
    <submittedName>
        <fullName evidence="4">Plipastatin synthase subunit B</fullName>
        <ecNumber evidence="4">2.3.1.-</ecNumber>
    </submittedName>
</protein>
<evidence type="ECO:0000313" key="5">
    <source>
        <dbReference type="Proteomes" id="UP000663908"/>
    </source>
</evidence>
<keyword evidence="4" id="KW-0808">Transferase</keyword>
<dbReference type="InterPro" id="IPR045851">
    <property type="entry name" value="AMP-bd_C_sf"/>
</dbReference>
<dbReference type="Pfam" id="PF00501">
    <property type="entry name" value="AMP-binding"/>
    <property type="match status" value="1"/>
</dbReference>